<sequence>MCIGIPARITDIVPGFLPIATVDVAGQIRQCSLAYVPDATLGDYVLIQNGYAMDVLSEADARQSLEVIAEHNIISEGLSRPGQ</sequence>
<dbReference type="AlphaFoldDB" id="A0A0G3GMY9"/>
<proteinExistence type="inferred from homology"/>
<dbReference type="GO" id="GO:1902670">
    <property type="term" value="F:carbon dioxide binding"/>
    <property type="evidence" value="ECO:0007669"/>
    <property type="project" value="TreeGrafter"/>
</dbReference>
<dbReference type="Proteomes" id="UP000035368">
    <property type="component" value="Chromosome"/>
</dbReference>
<evidence type="ECO:0000313" key="2">
    <source>
        <dbReference type="EMBL" id="AKK02514.1"/>
    </source>
</evidence>
<dbReference type="PANTHER" id="PTHR35177">
    <property type="entry name" value="HYDROGENASE MATURATION FACTOR HYBG"/>
    <property type="match status" value="1"/>
</dbReference>
<protein>
    <submittedName>
        <fullName evidence="2">Hydrogenase assembly chaperone HypC/HupF</fullName>
    </submittedName>
</protein>
<dbReference type="STRING" id="1050174.CEPID_03170"/>
<dbReference type="OrthoDB" id="9806017at2"/>
<dbReference type="GO" id="GO:0005506">
    <property type="term" value="F:iron ion binding"/>
    <property type="evidence" value="ECO:0007669"/>
    <property type="project" value="TreeGrafter"/>
</dbReference>
<keyword evidence="3" id="KW-1185">Reference proteome</keyword>
<name>A0A0G3GMY9_9CORY</name>
<accession>A0A0G3GMY9</accession>
<comment type="similarity">
    <text evidence="1">Belongs to the HupF/HypC family.</text>
</comment>
<dbReference type="GO" id="GO:0051604">
    <property type="term" value="P:protein maturation"/>
    <property type="evidence" value="ECO:0007669"/>
    <property type="project" value="TreeGrafter"/>
</dbReference>
<reference evidence="2 3" key="1">
    <citation type="submission" date="2015-05" db="EMBL/GenBank/DDBJ databases">
        <title>Complete genome sequence of Corynebacterium epidermidicanis DSM 45586, isolated from the skin of a dog suffering from pruritus.</title>
        <authorList>
            <person name="Ruckert C."/>
            <person name="Albersmeier A."/>
            <person name="Winkler A."/>
            <person name="Tauch A."/>
        </authorList>
    </citation>
    <scope>NUCLEOTIDE SEQUENCE [LARGE SCALE GENOMIC DNA]</scope>
    <source>
        <strain evidence="2 3">DSM 45586</strain>
    </source>
</reference>
<dbReference type="RefSeq" id="WP_047239705.1">
    <property type="nucleotide sequence ID" value="NZ_CP011541.1"/>
</dbReference>
<dbReference type="PATRIC" id="fig|1050174.4.peg.645"/>
<dbReference type="Gene3D" id="2.30.30.140">
    <property type="match status" value="1"/>
</dbReference>
<dbReference type="Pfam" id="PF01455">
    <property type="entry name" value="HupF_HypC"/>
    <property type="match status" value="1"/>
</dbReference>
<dbReference type="KEGG" id="cei:CEPID_03170"/>
<dbReference type="InterPro" id="IPR001109">
    <property type="entry name" value="Hydrogenase_HupF/HypC"/>
</dbReference>
<dbReference type="EMBL" id="CP011541">
    <property type="protein sequence ID" value="AKK02514.1"/>
    <property type="molecule type" value="Genomic_DNA"/>
</dbReference>
<dbReference type="NCBIfam" id="TIGR00074">
    <property type="entry name" value="hypC_hupF"/>
    <property type="match status" value="1"/>
</dbReference>
<dbReference type="PROSITE" id="PS01097">
    <property type="entry name" value="HUPF_HYPC"/>
    <property type="match status" value="1"/>
</dbReference>
<evidence type="ECO:0000256" key="1">
    <source>
        <dbReference type="ARBA" id="ARBA00006018"/>
    </source>
</evidence>
<dbReference type="SUPFAM" id="SSF159127">
    <property type="entry name" value="HupF/HypC-like"/>
    <property type="match status" value="1"/>
</dbReference>
<dbReference type="PANTHER" id="PTHR35177:SF2">
    <property type="entry name" value="HYDROGENASE MATURATION FACTOR HYBG"/>
    <property type="match status" value="1"/>
</dbReference>
<evidence type="ECO:0000313" key="3">
    <source>
        <dbReference type="Proteomes" id="UP000035368"/>
    </source>
</evidence>
<dbReference type="InterPro" id="IPR019812">
    <property type="entry name" value="Hydgase_assmbl_chp_CS"/>
</dbReference>
<gene>
    <name evidence="2" type="ORF">CEPID_03170</name>
</gene>
<dbReference type="PRINTS" id="PR00445">
    <property type="entry name" value="HUPFHYPC"/>
</dbReference>
<organism evidence="2 3">
    <name type="scientific">Corynebacterium epidermidicanis</name>
    <dbReference type="NCBI Taxonomy" id="1050174"/>
    <lineage>
        <taxon>Bacteria</taxon>
        <taxon>Bacillati</taxon>
        <taxon>Actinomycetota</taxon>
        <taxon>Actinomycetes</taxon>
        <taxon>Mycobacteriales</taxon>
        <taxon>Corynebacteriaceae</taxon>
        <taxon>Corynebacterium</taxon>
    </lineage>
</organism>